<evidence type="ECO:0000313" key="2">
    <source>
        <dbReference type="EMBL" id="SEB04081.1"/>
    </source>
</evidence>
<accession>A0A1H4G438</accession>
<sequence>MKNLLLLLISIIFFACHNSAKTGGKDNATTAAGAEVVTTTTYSGTLPCADCEGIATELTLSINSENKENHFRMKETYQGKNLSFPSEGNFAVLQGTPSDPAATVIQLNPDKDRNLQRFFQKVSENELRQLDNEMRAIDSKNNYSLKKVQ</sequence>
<gene>
    <name evidence="2" type="ORF">SAMN05660909_04912</name>
</gene>
<dbReference type="InterPro" id="IPR007298">
    <property type="entry name" value="Cu-R_lipoprotein_NlpE"/>
</dbReference>
<evidence type="ECO:0000313" key="3">
    <source>
        <dbReference type="Proteomes" id="UP000199656"/>
    </source>
</evidence>
<dbReference type="Proteomes" id="UP000199656">
    <property type="component" value="Unassembled WGS sequence"/>
</dbReference>
<keyword evidence="1" id="KW-0732">Signal</keyword>
<feature type="signal peptide" evidence="1">
    <location>
        <begin position="1"/>
        <end position="20"/>
    </location>
</feature>
<reference evidence="3" key="1">
    <citation type="submission" date="2016-10" db="EMBL/GenBank/DDBJ databases">
        <authorList>
            <person name="Varghese N."/>
            <person name="Submissions S."/>
        </authorList>
    </citation>
    <scope>NUCLEOTIDE SEQUENCE [LARGE SCALE GENOMIC DNA]</scope>
    <source>
        <strain evidence="3">DSM 23920</strain>
    </source>
</reference>
<dbReference type="AlphaFoldDB" id="A0A1H4G438"/>
<dbReference type="Gene3D" id="2.40.128.640">
    <property type="match status" value="1"/>
</dbReference>
<dbReference type="RefSeq" id="WP_168927975.1">
    <property type="nucleotide sequence ID" value="NZ_BKAT01000052.1"/>
</dbReference>
<dbReference type="EMBL" id="FNRL01000032">
    <property type="protein sequence ID" value="SEB04081.1"/>
    <property type="molecule type" value="Genomic_DNA"/>
</dbReference>
<feature type="chain" id="PRO_5011519083" evidence="1">
    <location>
        <begin position="21"/>
        <end position="149"/>
    </location>
</feature>
<dbReference type="Pfam" id="PF04170">
    <property type="entry name" value="NlpE"/>
    <property type="match status" value="1"/>
</dbReference>
<evidence type="ECO:0000256" key="1">
    <source>
        <dbReference type="SAM" id="SignalP"/>
    </source>
</evidence>
<protein>
    <submittedName>
        <fullName evidence="2">Copper homeostasis protein (Lipoprotein)</fullName>
    </submittedName>
</protein>
<dbReference type="STRING" id="408074.SAMN05660909_04912"/>
<keyword evidence="3" id="KW-1185">Reference proteome</keyword>
<keyword evidence="2" id="KW-0449">Lipoprotein</keyword>
<name>A0A1H4G438_9BACT</name>
<proteinExistence type="predicted"/>
<organism evidence="2 3">
    <name type="scientific">Chitinophaga terrae</name>
    <name type="common">ex Kim and Jung 2007</name>
    <dbReference type="NCBI Taxonomy" id="408074"/>
    <lineage>
        <taxon>Bacteria</taxon>
        <taxon>Pseudomonadati</taxon>
        <taxon>Bacteroidota</taxon>
        <taxon>Chitinophagia</taxon>
        <taxon>Chitinophagales</taxon>
        <taxon>Chitinophagaceae</taxon>
        <taxon>Chitinophaga</taxon>
    </lineage>
</organism>
<dbReference type="PROSITE" id="PS51257">
    <property type="entry name" value="PROKAR_LIPOPROTEIN"/>
    <property type="match status" value="1"/>
</dbReference>